<proteinExistence type="predicted"/>
<dbReference type="EMBL" id="JAHQIW010003261">
    <property type="protein sequence ID" value="KAJ1357941.1"/>
    <property type="molecule type" value="Genomic_DNA"/>
</dbReference>
<reference evidence="1" key="1">
    <citation type="submission" date="2021-06" db="EMBL/GenBank/DDBJ databases">
        <title>Parelaphostrongylus tenuis whole genome reference sequence.</title>
        <authorList>
            <person name="Garwood T.J."/>
            <person name="Larsen P.A."/>
            <person name="Fountain-Jones N.M."/>
            <person name="Garbe J.R."/>
            <person name="Macchietto M.G."/>
            <person name="Kania S.A."/>
            <person name="Gerhold R.W."/>
            <person name="Richards J.E."/>
            <person name="Wolf T.M."/>
        </authorList>
    </citation>
    <scope>NUCLEOTIDE SEQUENCE</scope>
    <source>
        <strain evidence="1">MNPRO001-30</strain>
        <tissue evidence="1">Meninges</tissue>
    </source>
</reference>
<accession>A0AAD5QT19</accession>
<evidence type="ECO:0000313" key="1">
    <source>
        <dbReference type="EMBL" id="KAJ1357941.1"/>
    </source>
</evidence>
<protein>
    <submittedName>
        <fullName evidence="1">Uncharacterized protein</fullName>
    </submittedName>
</protein>
<gene>
    <name evidence="1" type="ORF">KIN20_016217</name>
</gene>
<comment type="caution">
    <text evidence="1">The sequence shown here is derived from an EMBL/GenBank/DDBJ whole genome shotgun (WGS) entry which is preliminary data.</text>
</comment>
<evidence type="ECO:0000313" key="2">
    <source>
        <dbReference type="Proteomes" id="UP001196413"/>
    </source>
</evidence>
<organism evidence="1 2">
    <name type="scientific">Parelaphostrongylus tenuis</name>
    <name type="common">Meningeal worm</name>
    <dbReference type="NCBI Taxonomy" id="148309"/>
    <lineage>
        <taxon>Eukaryota</taxon>
        <taxon>Metazoa</taxon>
        <taxon>Ecdysozoa</taxon>
        <taxon>Nematoda</taxon>
        <taxon>Chromadorea</taxon>
        <taxon>Rhabditida</taxon>
        <taxon>Rhabditina</taxon>
        <taxon>Rhabditomorpha</taxon>
        <taxon>Strongyloidea</taxon>
        <taxon>Metastrongylidae</taxon>
        <taxon>Parelaphostrongylus</taxon>
    </lineage>
</organism>
<keyword evidence="2" id="KW-1185">Reference proteome</keyword>
<dbReference type="AlphaFoldDB" id="A0AAD5QT19"/>
<sequence length="104" mass="11886">MLKQQSITQALVFNIFPTFLPSMPYHISRKGGLTRQHYIARALYLRTAVDDDVARLEKKDIRIDGKLLPNLGFACDIVIFSENTSKKETILKELREAGKRMGYA</sequence>
<dbReference type="Proteomes" id="UP001196413">
    <property type="component" value="Unassembled WGS sequence"/>
</dbReference>
<name>A0AAD5QT19_PARTN</name>